<dbReference type="Pfam" id="PF00083">
    <property type="entry name" value="Sugar_tr"/>
    <property type="match status" value="1"/>
</dbReference>
<evidence type="ECO:0000256" key="10">
    <source>
        <dbReference type="SAM" id="Coils"/>
    </source>
</evidence>
<dbReference type="NCBIfam" id="TIGR00879">
    <property type="entry name" value="SP"/>
    <property type="match status" value="1"/>
</dbReference>
<keyword evidence="7 11" id="KW-1133">Transmembrane helix</keyword>
<dbReference type="PANTHER" id="PTHR48020">
    <property type="entry name" value="PROTON MYO-INOSITOL COTRANSPORTER"/>
    <property type="match status" value="1"/>
</dbReference>
<dbReference type="InterPro" id="IPR005828">
    <property type="entry name" value="MFS_sugar_transport-like"/>
</dbReference>
<feature type="transmembrane region" description="Helical" evidence="11">
    <location>
        <begin position="93"/>
        <end position="112"/>
    </location>
</feature>
<feature type="transmembrane region" description="Helical" evidence="11">
    <location>
        <begin position="302"/>
        <end position="320"/>
    </location>
</feature>
<dbReference type="InterPro" id="IPR020846">
    <property type="entry name" value="MFS_dom"/>
</dbReference>
<feature type="transmembrane region" description="Helical" evidence="11">
    <location>
        <begin position="260"/>
        <end position="282"/>
    </location>
</feature>
<dbReference type="GO" id="GO:0005886">
    <property type="term" value="C:plasma membrane"/>
    <property type="evidence" value="ECO:0007669"/>
    <property type="project" value="UniProtKB-SubCell"/>
</dbReference>
<dbReference type="STRING" id="84035.SAMN05660742_109123"/>
<gene>
    <name evidence="13" type="ORF">SAMN05660742_109123</name>
</gene>
<dbReference type="InterPro" id="IPR003663">
    <property type="entry name" value="Sugar/inositol_transpt"/>
</dbReference>
<evidence type="ECO:0000256" key="5">
    <source>
        <dbReference type="ARBA" id="ARBA00022597"/>
    </source>
</evidence>
<organism evidence="13 14">
    <name type="scientific">Propionispira arboris</name>
    <dbReference type="NCBI Taxonomy" id="84035"/>
    <lineage>
        <taxon>Bacteria</taxon>
        <taxon>Bacillati</taxon>
        <taxon>Bacillota</taxon>
        <taxon>Negativicutes</taxon>
        <taxon>Selenomonadales</taxon>
        <taxon>Selenomonadaceae</taxon>
        <taxon>Propionispira</taxon>
    </lineage>
</organism>
<evidence type="ECO:0000259" key="12">
    <source>
        <dbReference type="PROSITE" id="PS50850"/>
    </source>
</evidence>
<evidence type="ECO:0000313" key="14">
    <source>
        <dbReference type="Proteomes" id="UP000199662"/>
    </source>
</evidence>
<protein>
    <submittedName>
        <fullName evidence="13">MFS transporter, SP family, arabinose:H+ symporter</fullName>
    </submittedName>
</protein>
<dbReference type="EMBL" id="FNZK01000009">
    <property type="protein sequence ID" value="SEJ52580.1"/>
    <property type="molecule type" value="Genomic_DNA"/>
</dbReference>
<keyword evidence="5" id="KW-0762">Sugar transport</keyword>
<feature type="transmembrane region" description="Helical" evidence="11">
    <location>
        <begin position="25"/>
        <end position="45"/>
    </location>
</feature>
<dbReference type="RefSeq" id="WP_091831561.1">
    <property type="nucleotide sequence ID" value="NZ_FNZK01000009.1"/>
</dbReference>
<feature type="transmembrane region" description="Helical" evidence="11">
    <location>
        <begin position="332"/>
        <end position="350"/>
    </location>
</feature>
<dbReference type="GO" id="GO:0022857">
    <property type="term" value="F:transmembrane transporter activity"/>
    <property type="evidence" value="ECO:0007669"/>
    <property type="project" value="InterPro"/>
</dbReference>
<evidence type="ECO:0000256" key="6">
    <source>
        <dbReference type="ARBA" id="ARBA00022692"/>
    </source>
</evidence>
<dbReference type="InterPro" id="IPR005829">
    <property type="entry name" value="Sugar_transporter_CS"/>
</dbReference>
<keyword evidence="10" id="KW-0175">Coiled coil</keyword>
<feature type="transmembrane region" description="Helical" evidence="11">
    <location>
        <begin position="356"/>
        <end position="385"/>
    </location>
</feature>
<dbReference type="PANTHER" id="PTHR48020:SF12">
    <property type="entry name" value="PROTON MYO-INOSITOL COTRANSPORTER"/>
    <property type="match status" value="1"/>
</dbReference>
<proteinExistence type="inferred from homology"/>
<dbReference type="Gene3D" id="1.20.1250.20">
    <property type="entry name" value="MFS general substrate transporter like domains"/>
    <property type="match status" value="1"/>
</dbReference>
<keyword evidence="3 9" id="KW-0813">Transport</keyword>
<accession>A0A1H6ZSK4</accession>
<feature type="transmembrane region" description="Helical" evidence="11">
    <location>
        <begin position="430"/>
        <end position="448"/>
    </location>
</feature>
<evidence type="ECO:0000313" key="13">
    <source>
        <dbReference type="EMBL" id="SEJ52580.1"/>
    </source>
</evidence>
<dbReference type="PRINTS" id="PR00171">
    <property type="entry name" value="SUGRTRNSPORT"/>
</dbReference>
<evidence type="ECO:0000256" key="1">
    <source>
        <dbReference type="ARBA" id="ARBA00004651"/>
    </source>
</evidence>
<reference evidence="13 14" key="1">
    <citation type="submission" date="2016-10" db="EMBL/GenBank/DDBJ databases">
        <authorList>
            <person name="de Groot N.N."/>
        </authorList>
    </citation>
    <scope>NUCLEOTIDE SEQUENCE [LARGE SCALE GENOMIC DNA]</scope>
    <source>
        <strain evidence="13 14">DSM 2179</strain>
    </source>
</reference>
<feature type="transmembrane region" description="Helical" evidence="11">
    <location>
        <begin position="397"/>
        <end position="418"/>
    </location>
</feature>
<feature type="transmembrane region" description="Helical" evidence="11">
    <location>
        <begin position="151"/>
        <end position="169"/>
    </location>
</feature>
<keyword evidence="14" id="KW-1185">Reference proteome</keyword>
<feature type="coiled-coil region" evidence="10">
    <location>
        <begin position="213"/>
        <end position="240"/>
    </location>
</feature>
<dbReference type="PROSITE" id="PS50850">
    <property type="entry name" value="MFS"/>
    <property type="match status" value="1"/>
</dbReference>
<feature type="transmembrane region" description="Helical" evidence="11">
    <location>
        <begin position="181"/>
        <end position="200"/>
    </location>
</feature>
<evidence type="ECO:0000256" key="9">
    <source>
        <dbReference type="RuleBase" id="RU003346"/>
    </source>
</evidence>
<keyword evidence="4" id="KW-1003">Cell membrane</keyword>
<comment type="subcellular location">
    <subcellularLocation>
        <location evidence="1">Cell membrane</location>
        <topology evidence="1">Multi-pass membrane protein</topology>
    </subcellularLocation>
</comment>
<comment type="similarity">
    <text evidence="2 9">Belongs to the major facilitator superfamily. Sugar transporter (TC 2.A.1.1) family.</text>
</comment>
<dbReference type="Proteomes" id="UP000199662">
    <property type="component" value="Unassembled WGS sequence"/>
</dbReference>
<dbReference type="InterPro" id="IPR036259">
    <property type="entry name" value="MFS_trans_sf"/>
</dbReference>
<sequence>MQENVQENYGLLQTAAECKARKMRLYIFFAAGMAGLLFGLDQGVISGALPFISQEWQLSSNLQEWVVSSMMVGAAMGALLAAFLSAKLGRKRSLVLGASLFIVGSLGSGLAPSVDILIVFRLILGVSVGIASYTAPLYLAEMATKESRGKVISGYQLMVTVGILAAFLSDTALSYSGSWRWMLTVIAVPAFILLAALTRLPDSPRWLATKGRFEEAKKVLHSLNSDAAEADEELADIKETLKVKQAGWSLFKANKNVRRAVFLGVLLQVMQQFTGLNIIMYYSPKILSLAGFASMEDQMIGTVLNGIVFVLATFIAVNMVDKSGRKPALKIGFFVMALSMFILGACLYSIDGGNTAIWIGYVSASMTLLCIAGFAMSAGPVVWILCSEIQPLKSRDFGIACSTMTNWISCAVIGATFLTLVDTLGAATTFWLYGVMDVLFIIFTIYLVPETKNVSLEKIEKNLMSGKKLKNIGV</sequence>
<feature type="domain" description="Major facilitator superfamily (MFS) profile" evidence="12">
    <location>
        <begin position="27"/>
        <end position="452"/>
    </location>
</feature>
<name>A0A1H6ZSK4_9FIRM</name>
<dbReference type="SUPFAM" id="SSF103473">
    <property type="entry name" value="MFS general substrate transporter"/>
    <property type="match status" value="1"/>
</dbReference>
<evidence type="ECO:0000256" key="7">
    <source>
        <dbReference type="ARBA" id="ARBA00022989"/>
    </source>
</evidence>
<dbReference type="InterPro" id="IPR050814">
    <property type="entry name" value="Myo-inositol_Transporter"/>
</dbReference>
<evidence type="ECO:0000256" key="3">
    <source>
        <dbReference type="ARBA" id="ARBA00022448"/>
    </source>
</evidence>
<evidence type="ECO:0000256" key="11">
    <source>
        <dbReference type="SAM" id="Phobius"/>
    </source>
</evidence>
<keyword evidence="8 11" id="KW-0472">Membrane</keyword>
<keyword evidence="6 11" id="KW-0812">Transmembrane</keyword>
<dbReference type="AlphaFoldDB" id="A0A1H6ZSK4"/>
<evidence type="ECO:0000256" key="8">
    <source>
        <dbReference type="ARBA" id="ARBA00023136"/>
    </source>
</evidence>
<evidence type="ECO:0000256" key="2">
    <source>
        <dbReference type="ARBA" id="ARBA00010992"/>
    </source>
</evidence>
<feature type="transmembrane region" description="Helical" evidence="11">
    <location>
        <begin position="118"/>
        <end position="139"/>
    </location>
</feature>
<feature type="transmembrane region" description="Helical" evidence="11">
    <location>
        <begin position="65"/>
        <end position="86"/>
    </location>
</feature>
<evidence type="ECO:0000256" key="4">
    <source>
        <dbReference type="ARBA" id="ARBA00022475"/>
    </source>
</evidence>
<dbReference type="FunFam" id="1.20.1250.20:FF:000218">
    <property type="entry name" value="facilitated trehalose transporter Tret1"/>
    <property type="match status" value="1"/>
</dbReference>
<dbReference type="PROSITE" id="PS00217">
    <property type="entry name" value="SUGAR_TRANSPORT_2"/>
    <property type="match status" value="1"/>
</dbReference>